<dbReference type="CDD" id="cd00610">
    <property type="entry name" value="OAT_like"/>
    <property type="match status" value="1"/>
</dbReference>
<dbReference type="PANTHER" id="PTHR43713">
    <property type="entry name" value="GLUTAMATE-1-SEMIALDEHYDE 2,1-AMINOMUTASE"/>
    <property type="match status" value="1"/>
</dbReference>
<dbReference type="Gene3D" id="3.90.1150.10">
    <property type="entry name" value="Aspartate Aminotransferase, domain 1"/>
    <property type="match status" value="1"/>
</dbReference>
<accession>A0A5B9DUL0</accession>
<dbReference type="Gene3D" id="3.40.640.10">
    <property type="entry name" value="Type I PLP-dependent aspartate aminotransferase-like (Major domain)"/>
    <property type="match status" value="1"/>
</dbReference>
<dbReference type="InterPro" id="IPR015424">
    <property type="entry name" value="PyrdxlP-dep_Trfase"/>
</dbReference>
<organism evidence="4 5">
    <name type="scientific">Paradevosia tibetensis</name>
    <dbReference type="NCBI Taxonomy" id="1447062"/>
    <lineage>
        <taxon>Bacteria</taxon>
        <taxon>Pseudomonadati</taxon>
        <taxon>Pseudomonadota</taxon>
        <taxon>Alphaproteobacteria</taxon>
        <taxon>Hyphomicrobiales</taxon>
        <taxon>Devosiaceae</taxon>
        <taxon>Paradevosia</taxon>
    </lineage>
</organism>
<dbReference type="SUPFAM" id="SSF53383">
    <property type="entry name" value="PLP-dependent transferases"/>
    <property type="match status" value="1"/>
</dbReference>
<evidence type="ECO:0000313" key="5">
    <source>
        <dbReference type="Proteomes" id="UP000321062"/>
    </source>
</evidence>
<dbReference type="OrthoDB" id="9801052at2"/>
<evidence type="ECO:0000256" key="2">
    <source>
        <dbReference type="ARBA" id="ARBA00022898"/>
    </source>
</evidence>
<keyword evidence="4" id="KW-0808">Transferase</keyword>
<name>A0A5B9DUL0_9HYPH</name>
<dbReference type="Pfam" id="PF00202">
    <property type="entry name" value="Aminotran_3"/>
    <property type="match status" value="1"/>
</dbReference>
<keyword evidence="5" id="KW-1185">Reference proteome</keyword>
<keyword evidence="2 3" id="KW-0663">Pyridoxal phosphate</keyword>
<gene>
    <name evidence="4" type="ORF">FNA67_09085</name>
</gene>
<proteinExistence type="inferred from homology"/>
<dbReference type="KEGG" id="yti:FNA67_09085"/>
<evidence type="ECO:0000313" key="4">
    <source>
        <dbReference type="EMBL" id="QEE22752.1"/>
    </source>
</evidence>
<dbReference type="Proteomes" id="UP000321062">
    <property type="component" value="Chromosome"/>
</dbReference>
<dbReference type="GO" id="GO:0008483">
    <property type="term" value="F:transaminase activity"/>
    <property type="evidence" value="ECO:0007669"/>
    <property type="project" value="UniProtKB-KW"/>
</dbReference>
<keyword evidence="4" id="KW-0032">Aminotransferase</keyword>
<comment type="similarity">
    <text evidence="3">Belongs to the class-III pyridoxal-phosphate-dependent aminotransferase family.</text>
</comment>
<dbReference type="PANTHER" id="PTHR43713:SF3">
    <property type="entry name" value="GLUTAMATE-1-SEMIALDEHYDE 2,1-AMINOMUTASE 1, CHLOROPLASTIC-RELATED"/>
    <property type="match status" value="1"/>
</dbReference>
<dbReference type="EMBL" id="CP041690">
    <property type="protein sequence ID" value="QEE22752.1"/>
    <property type="molecule type" value="Genomic_DNA"/>
</dbReference>
<evidence type="ECO:0000256" key="1">
    <source>
        <dbReference type="ARBA" id="ARBA00001933"/>
    </source>
</evidence>
<dbReference type="PROSITE" id="PS00600">
    <property type="entry name" value="AA_TRANSFER_CLASS_3"/>
    <property type="match status" value="1"/>
</dbReference>
<dbReference type="InterPro" id="IPR005814">
    <property type="entry name" value="Aminotrans_3"/>
</dbReference>
<evidence type="ECO:0000256" key="3">
    <source>
        <dbReference type="RuleBase" id="RU003560"/>
    </source>
</evidence>
<protein>
    <submittedName>
        <fullName evidence="4">Aspartate aminotransferase family protein</fullName>
    </submittedName>
</protein>
<dbReference type="InterPro" id="IPR015421">
    <property type="entry name" value="PyrdxlP-dep_Trfase_major"/>
</dbReference>
<sequence>MEGSPMGEKLNFDRSAKVIAENSRFVAGGVNSNFRLGMQPGPLVFERGEGPYLFDVDGNRLIDYYCGMGAMVLGHNPLGVRQAVKDQVDRGILFAGQAPIEFEAARIICERIPSAERIRFGSSGSEVAQAAMRLARAATGRRTIVKFEGHYHGWFDNILWSTAPALDVAGPEGAPTAVGGSKGQDPSEAAGLSILGWNDLAAVEARLAKGDVAAVFMEAAMCNQGAISPAPGYLEGVQAACRKHGTLLIFDEVITGFRLGQGGAQKLFGVTPDISIFAKAIANGFPVAAIAGRADLIDMFATGGVLHGGTFNAQPVAMAAMIGTQQGLTGEHHERTSVFGDRLQAGIRDILKEAGIKAQVTGFPLMFHVAFGLEAPARNYREMARSDKKGYSLFALALLQRGVRVLERGAWFVSSEHKDDVVDATLEVVRDAAREVAPKIG</sequence>
<dbReference type="GO" id="GO:0030170">
    <property type="term" value="F:pyridoxal phosphate binding"/>
    <property type="evidence" value="ECO:0007669"/>
    <property type="project" value="InterPro"/>
</dbReference>
<reference evidence="4 5" key="1">
    <citation type="journal article" date="2015" name="Int. J. Syst. Evol. Microbiol.">
        <title>Youhaiella tibetensis gen. nov., sp. nov., isolated from subsurface sediment.</title>
        <authorList>
            <person name="Wang Y.X."/>
            <person name="Huang F.Q."/>
            <person name="Nogi Y."/>
            <person name="Pang S.J."/>
            <person name="Wang P.K."/>
            <person name="Lv J."/>
        </authorList>
    </citation>
    <scope>NUCLEOTIDE SEQUENCE [LARGE SCALE GENOMIC DNA]</scope>
    <source>
        <strain evidence="5">fig4</strain>
    </source>
</reference>
<comment type="cofactor">
    <cofactor evidence="1">
        <name>pyridoxal 5'-phosphate</name>
        <dbReference type="ChEBI" id="CHEBI:597326"/>
    </cofactor>
</comment>
<dbReference type="InterPro" id="IPR015422">
    <property type="entry name" value="PyrdxlP-dep_Trfase_small"/>
</dbReference>
<dbReference type="AlphaFoldDB" id="A0A5B9DUL0"/>
<dbReference type="InterPro" id="IPR049704">
    <property type="entry name" value="Aminotrans_3_PPA_site"/>
</dbReference>